<proteinExistence type="predicted"/>
<dbReference type="InterPro" id="IPR036873">
    <property type="entry name" value="Rhodanese-like_dom_sf"/>
</dbReference>
<accession>A0A0R2NPV6</accession>
<dbReference type="SMART" id="SM00450">
    <property type="entry name" value="RHOD"/>
    <property type="match status" value="1"/>
</dbReference>
<dbReference type="CDD" id="cd00158">
    <property type="entry name" value="RHOD"/>
    <property type="match status" value="1"/>
</dbReference>
<reference evidence="3 4" key="1">
    <citation type="journal article" date="2015" name="Genome Announc.">
        <title>Expanding the biotechnology potential of lactobacilli through comparative genomics of 213 strains and associated genera.</title>
        <authorList>
            <person name="Sun Z."/>
            <person name="Harris H.M."/>
            <person name="McCann A."/>
            <person name="Guo C."/>
            <person name="Argimon S."/>
            <person name="Zhang W."/>
            <person name="Yang X."/>
            <person name="Jeffery I.B."/>
            <person name="Cooney J.C."/>
            <person name="Kagawa T.F."/>
            <person name="Liu W."/>
            <person name="Song Y."/>
            <person name="Salvetti E."/>
            <person name="Wrobel A."/>
            <person name="Rasinkangas P."/>
            <person name="Parkhill J."/>
            <person name="Rea M.C."/>
            <person name="O'Sullivan O."/>
            <person name="Ritari J."/>
            <person name="Douillard F.P."/>
            <person name="Paul Ross R."/>
            <person name="Yang R."/>
            <person name="Briner A.E."/>
            <person name="Felis G.E."/>
            <person name="de Vos W.M."/>
            <person name="Barrangou R."/>
            <person name="Klaenhammer T.R."/>
            <person name="Caufield P.W."/>
            <person name="Cui Y."/>
            <person name="Zhang H."/>
            <person name="O'Toole P.W."/>
        </authorList>
    </citation>
    <scope>NUCLEOTIDE SEQUENCE [LARGE SCALE GENOMIC DNA]</scope>
    <source>
        <strain evidence="3 4">DSM 21115</strain>
    </source>
</reference>
<comment type="caution">
    <text evidence="3">The sequence shown here is derived from an EMBL/GenBank/DDBJ whole genome shotgun (WGS) entry which is preliminary data.</text>
</comment>
<dbReference type="SUPFAM" id="SSF52821">
    <property type="entry name" value="Rhodanese/Cell cycle control phosphatase"/>
    <property type="match status" value="1"/>
</dbReference>
<feature type="domain" description="Rhodanese" evidence="2">
    <location>
        <begin position="49"/>
        <end position="133"/>
    </location>
</feature>
<keyword evidence="4" id="KW-1185">Reference proteome</keyword>
<dbReference type="Pfam" id="PF00581">
    <property type="entry name" value="Rhodanese"/>
    <property type="match status" value="1"/>
</dbReference>
<dbReference type="InterPro" id="IPR001763">
    <property type="entry name" value="Rhodanese-like_dom"/>
</dbReference>
<dbReference type="EMBL" id="AYGX02000070">
    <property type="protein sequence ID" value="KRO27750.1"/>
    <property type="molecule type" value="Genomic_DNA"/>
</dbReference>
<evidence type="ECO:0000256" key="1">
    <source>
        <dbReference type="SAM" id="Phobius"/>
    </source>
</evidence>
<evidence type="ECO:0000313" key="3">
    <source>
        <dbReference type="EMBL" id="KRO27750.1"/>
    </source>
</evidence>
<organism evidence="3 4">
    <name type="scientific">Lactiplantibacillus fabifermentans DSM 21115</name>
    <dbReference type="NCBI Taxonomy" id="1413187"/>
    <lineage>
        <taxon>Bacteria</taxon>
        <taxon>Bacillati</taxon>
        <taxon>Bacillota</taxon>
        <taxon>Bacilli</taxon>
        <taxon>Lactobacillales</taxon>
        <taxon>Lactobacillaceae</taxon>
        <taxon>Lactiplantibacillus</taxon>
    </lineage>
</organism>
<keyword evidence="1" id="KW-1133">Transmembrane helix</keyword>
<protein>
    <recommendedName>
        <fullName evidence="2">Rhodanese domain-containing protein</fullName>
    </recommendedName>
</protein>
<keyword evidence="1" id="KW-0812">Transmembrane</keyword>
<sequence>MVLGAMTVWNYINIVLIILIAAYFIYEFYCYIRRKQVSTMLEEEDFQAGMRKAQLIDLREKKDFDAGHILGARNIPYNSLKPRMGELRTDMPVYVYDQTHTLSVRAVMTLYKNGFKDLYILKTGYAKWEGKTKKAKY</sequence>
<dbReference type="RefSeq" id="WP_024625558.1">
    <property type="nucleotide sequence ID" value="NZ_AYGX02000070.1"/>
</dbReference>
<feature type="transmembrane region" description="Helical" evidence="1">
    <location>
        <begin position="12"/>
        <end position="32"/>
    </location>
</feature>
<evidence type="ECO:0000259" key="2">
    <source>
        <dbReference type="PROSITE" id="PS50206"/>
    </source>
</evidence>
<keyword evidence="1" id="KW-0472">Membrane</keyword>
<dbReference type="InterPro" id="IPR050229">
    <property type="entry name" value="GlpE_sulfurtransferase"/>
</dbReference>
<dbReference type="PANTHER" id="PTHR43031:SF18">
    <property type="entry name" value="RHODANESE-RELATED SULFURTRANSFERASES"/>
    <property type="match status" value="1"/>
</dbReference>
<dbReference type="PANTHER" id="PTHR43031">
    <property type="entry name" value="FAD-DEPENDENT OXIDOREDUCTASE"/>
    <property type="match status" value="1"/>
</dbReference>
<dbReference type="PROSITE" id="PS50206">
    <property type="entry name" value="RHODANESE_3"/>
    <property type="match status" value="1"/>
</dbReference>
<dbReference type="Gene3D" id="3.40.250.10">
    <property type="entry name" value="Rhodanese-like domain"/>
    <property type="match status" value="1"/>
</dbReference>
<dbReference type="Proteomes" id="UP000050920">
    <property type="component" value="Unassembled WGS sequence"/>
</dbReference>
<name>A0A0R2NPV6_9LACO</name>
<dbReference type="AlphaFoldDB" id="A0A0R2NPV6"/>
<evidence type="ECO:0000313" key="4">
    <source>
        <dbReference type="Proteomes" id="UP000050920"/>
    </source>
</evidence>
<gene>
    <name evidence="3" type="ORF">DY78_GL003000</name>
</gene>